<evidence type="ECO:0000259" key="2">
    <source>
        <dbReference type="PROSITE" id="PS50157"/>
    </source>
</evidence>
<evidence type="ECO:0000256" key="1">
    <source>
        <dbReference type="PROSITE-ProRule" id="PRU00042"/>
    </source>
</evidence>
<name>A0A6J8BNC3_MYTCO</name>
<gene>
    <name evidence="3" type="ORF">MCOR_19874</name>
</gene>
<keyword evidence="1" id="KW-0863">Zinc-finger</keyword>
<keyword evidence="1" id="KW-0479">Metal-binding</keyword>
<dbReference type="PROSITE" id="PS50157">
    <property type="entry name" value="ZINC_FINGER_C2H2_2"/>
    <property type="match status" value="1"/>
</dbReference>
<organism evidence="3 4">
    <name type="scientific">Mytilus coruscus</name>
    <name type="common">Sea mussel</name>
    <dbReference type="NCBI Taxonomy" id="42192"/>
    <lineage>
        <taxon>Eukaryota</taxon>
        <taxon>Metazoa</taxon>
        <taxon>Spiralia</taxon>
        <taxon>Lophotrochozoa</taxon>
        <taxon>Mollusca</taxon>
        <taxon>Bivalvia</taxon>
        <taxon>Autobranchia</taxon>
        <taxon>Pteriomorphia</taxon>
        <taxon>Mytilida</taxon>
        <taxon>Mytiloidea</taxon>
        <taxon>Mytilidae</taxon>
        <taxon>Mytilinae</taxon>
        <taxon>Mytilus</taxon>
    </lineage>
</organism>
<dbReference type="OrthoDB" id="5954275at2759"/>
<sequence length="618" mass="69866">MVNTFMKFEYKTHLHKLDGCEDHCTVFAFSDPVDAKFAAACEHLHESSCQKCSLVESCVPQIRIKLNDISTNIPDQIVVELTYELDNSEKNLVDWKKHILRTIHQDQARTNVLKNLHVDQGLVILDWAMKFLPYQFRETQSDFFGKKGISWHISCLVTKSDNDEFDRQCYVHILENGSQGWFSVANIILHLLTNIKSTRPTLKAVFLKSDYAACYHCTNLLAFIHQNNGQFSIKVAEYNFSEAQSGKDLCDSKTGSCRMHIYKYANEGHDVLNSRSMKLALDSYGGVKGTQACIVSVNAEDEPKTKIRMPGISTYNNFNFENDGIIAKKAYKVGEGHVIKTSTQCSETISVERVYKLEVLDPFSQDQPISGKLHKFADSRIEDTHDQQPCLEENQPIAENSMNISTCSTSSAYFCCPDFSCDKVFATSNNLDRHLLIGNHNYRKNTISSMDTAVQIYSSSCIDLQKYHENVIQEASHEVEISVNSRKGWGLKSKRANVRFPDKVKTYLQEICASCEKTGSRPDFIALSEELRKATDENGHKLFTIQEWLNPPQIKGYIANIISKSKSSLAVKKPRAELQEVNVDDDEKLSEVVAMLEMNDFNANAVGIVNEVFSAVNI</sequence>
<reference evidence="3 4" key="1">
    <citation type="submission" date="2020-06" db="EMBL/GenBank/DDBJ databases">
        <authorList>
            <person name="Li R."/>
            <person name="Bekaert M."/>
        </authorList>
    </citation>
    <scope>NUCLEOTIDE SEQUENCE [LARGE SCALE GENOMIC DNA]</scope>
    <source>
        <strain evidence="4">wild</strain>
    </source>
</reference>
<keyword evidence="4" id="KW-1185">Reference proteome</keyword>
<dbReference type="PROSITE" id="PS00028">
    <property type="entry name" value="ZINC_FINGER_C2H2_1"/>
    <property type="match status" value="1"/>
</dbReference>
<feature type="domain" description="C2H2-type" evidence="2">
    <location>
        <begin position="414"/>
        <end position="445"/>
    </location>
</feature>
<dbReference type="GO" id="GO:0008270">
    <property type="term" value="F:zinc ion binding"/>
    <property type="evidence" value="ECO:0007669"/>
    <property type="project" value="UniProtKB-KW"/>
</dbReference>
<dbReference type="AlphaFoldDB" id="A0A6J8BNC3"/>
<protein>
    <recommendedName>
        <fullName evidence="2">C2H2-type domain-containing protein</fullName>
    </recommendedName>
</protein>
<dbReference type="InterPro" id="IPR013087">
    <property type="entry name" value="Znf_C2H2_type"/>
</dbReference>
<proteinExistence type="predicted"/>
<accession>A0A6J8BNC3</accession>
<evidence type="ECO:0000313" key="4">
    <source>
        <dbReference type="Proteomes" id="UP000507470"/>
    </source>
</evidence>
<dbReference type="PANTHER" id="PTHR33845:SF1">
    <property type="entry name" value="C2H2-TYPE DOMAIN-CONTAINING PROTEIN"/>
    <property type="match status" value="1"/>
</dbReference>
<evidence type="ECO:0000313" key="3">
    <source>
        <dbReference type="EMBL" id="CAC5384209.1"/>
    </source>
</evidence>
<dbReference type="PANTHER" id="PTHR33845">
    <property type="entry name" value="C2H2-TYPE DOMAIN-CONTAINING PROTEIN"/>
    <property type="match status" value="1"/>
</dbReference>
<keyword evidence="1" id="KW-0862">Zinc</keyword>
<dbReference type="EMBL" id="CACVKT020003488">
    <property type="protein sequence ID" value="CAC5384209.1"/>
    <property type="molecule type" value="Genomic_DNA"/>
</dbReference>
<dbReference type="Proteomes" id="UP000507470">
    <property type="component" value="Unassembled WGS sequence"/>
</dbReference>